<feature type="domain" description="Malonyl-CoA decarboxylase C-terminal" evidence="1">
    <location>
        <begin position="164"/>
        <end position="400"/>
    </location>
</feature>
<feature type="domain" description="Malonyl-CoA decarboxylase N-terminal" evidence="2">
    <location>
        <begin position="81"/>
        <end position="161"/>
    </location>
</feature>
<protein>
    <recommendedName>
        <fullName evidence="5">Malonyl-CoA decarboxylase</fullName>
    </recommendedName>
</protein>
<dbReference type="Pfam" id="PF05292">
    <property type="entry name" value="MCD"/>
    <property type="match status" value="1"/>
</dbReference>
<evidence type="ECO:0000259" key="1">
    <source>
        <dbReference type="Pfam" id="PF05292"/>
    </source>
</evidence>
<evidence type="ECO:0000313" key="3">
    <source>
        <dbReference type="EMBL" id="GGA65121.1"/>
    </source>
</evidence>
<dbReference type="InterPro" id="IPR035372">
    <property type="entry name" value="MCD_N"/>
</dbReference>
<evidence type="ECO:0000313" key="4">
    <source>
        <dbReference type="Proteomes" id="UP000636264"/>
    </source>
</evidence>
<reference evidence="3" key="2">
    <citation type="submission" date="2020-09" db="EMBL/GenBank/DDBJ databases">
        <authorList>
            <person name="Sun Q."/>
            <person name="Zhou Y."/>
        </authorList>
    </citation>
    <scope>NUCLEOTIDE SEQUENCE</scope>
    <source>
        <strain evidence="3">CGMCC 1.15320</strain>
    </source>
</reference>
<proteinExistence type="predicted"/>
<dbReference type="Gene3D" id="1.20.140.90">
    <property type="entry name" value="Malonyl-CoA decarboxylase, oligemerization domain"/>
    <property type="match status" value="1"/>
</dbReference>
<dbReference type="EMBL" id="BMIF01000005">
    <property type="protein sequence ID" value="GGA65121.1"/>
    <property type="molecule type" value="Genomic_DNA"/>
</dbReference>
<evidence type="ECO:0000259" key="2">
    <source>
        <dbReference type="Pfam" id="PF17408"/>
    </source>
</evidence>
<dbReference type="PANTHER" id="PTHR28641:SF1">
    <property type="entry name" value="MALONYL-COA DECARBOXYLASE, MITOCHONDRIAL"/>
    <property type="match status" value="1"/>
</dbReference>
<sequence>MATMTFFADLMSTLFERGPFRPSRKAFDMESIGPEIDELLSGVGEVSGVRLARDILSQYQAMDEAAKRAFFEHLASRLDLDADEVIKAADAYRSDRSAKTLHRLTRAAEPRRQELLRRLNQAPGATDWLVRMREELLRLLPESPELDVVDADFQHLFASWFNRGFLVLRRIDWHTPANILEKIIEYEAVHAINDWQDLRRRVLPSDRRCFAFFHPAMPEEPLIFVEVALCRGIPNSIQDLLDDGHQTLPEHEADTAVFYSISNCQEGLKGISFGNLLIKQVVEELAAEVPSLKTFVTLSPVPGFNRWLRAQAEERPEIETLIEQLQSREPEAVSEHGAVLRGLCAQYLIEAKGNYGRPIDPVARFHLGNGALLHDIHALADKSANGWDQSSTVMVNYLYDLKQVSRNSERFMSNGEVLTSKQVRQLLPRV</sequence>
<dbReference type="PANTHER" id="PTHR28641">
    <property type="match status" value="1"/>
</dbReference>
<organism evidence="3 4">
    <name type="scientific">Nitratireductor aestuarii</name>
    <dbReference type="NCBI Taxonomy" id="1735103"/>
    <lineage>
        <taxon>Bacteria</taxon>
        <taxon>Pseudomonadati</taxon>
        <taxon>Pseudomonadota</taxon>
        <taxon>Alphaproteobacteria</taxon>
        <taxon>Hyphomicrobiales</taxon>
        <taxon>Phyllobacteriaceae</taxon>
        <taxon>Nitratireductor</taxon>
    </lineage>
</organism>
<dbReference type="InterPro" id="IPR007956">
    <property type="entry name" value="Malonyl_CoA_deC_C"/>
</dbReference>
<keyword evidence="4" id="KW-1185">Reference proteome</keyword>
<dbReference type="Proteomes" id="UP000636264">
    <property type="component" value="Unassembled WGS sequence"/>
</dbReference>
<reference evidence="3" key="1">
    <citation type="journal article" date="2014" name="Int. J. Syst. Evol. Microbiol.">
        <title>Complete genome sequence of Corynebacterium casei LMG S-19264T (=DSM 44701T), isolated from a smear-ripened cheese.</title>
        <authorList>
            <consortium name="US DOE Joint Genome Institute (JGI-PGF)"/>
            <person name="Walter F."/>
            <person name="Albersmeier A."/>
            <person name="Kalinowski J."/>
            <person name="Ruckert C."/>
        </authorList>
    </citation>
    <scope>NUCLEOTIDE SEQUENCE</scope>
    <source>
        <strain evidence="3">CGMCC 1.15320</strain>
    </source>
</reference>
<gene>
    <name evidence="3" type="ORF">GCM10011385_18620</name>
</gene>
<dbReference type="GO" id="GO:0050080">
    <property type="term" value="F:malonyl-CoA decarboxylase activity"/>
    <property type="evidence" value="ECO:0007669"/>
    <property type="project" value="InterPro"/>
</dbReference>
<accession>A0A916RSB5</accession>
<dbReference type="GO" id="GO:0006633">
    <property type="term" value="P:fatty acid biosynthetic process"/>
    <property type="evidence" value="ECO:0007669"/>
    <property type="project" value="InterPro"/>
</dbReference>
<dbReference type="Gene3D" id="3.40.630.150">
    <property type="entry name" value="Malonyl-CoA decarboxylase, catalytic domain"/>
    <property type="match status" value="1"/>
</dbReference>
<dbReference type="Pfam" id="PF17408">
    <property type="entry name" value="MCD_N"/>
    <property type="match status" value="1"/>
</dbReference>
<dbReference type="AlphaFoldDB" id="A0A916RSB5"/>
<dbReference type="InterPro" id="IPR038351">
    <property type="entry name" value="MCD_N_sf"/>
</dbReference>
<dbReference type="InterPro" id="IPR042303">
    <property type="entry name" value="Malonyl_CoA_deC_C_sf"/>
</dbReference>
<name>A0A916RSB5_9HYPH</name>
<dbReference type="InterPro" id="IPR038917">
    <property type="entry name" value="Malonyl_CoA_deC"/>
</dbReference>
<comment type="caution">
    <text evidence="3">The sequence shown here is derived from an EMBL/GenBank/DDBJ whole genome shotgun (WGS) entry which is preliminary data.</text>
</comment>
<evidence type="ECO:0008006" key="5">
    <source>
        <dbReference type="Google" id="ProtNLM"/>
    </source>
</evidence>